<protein>
    <submittedName>
        <fullName evidence="1">Uncharacterized protein</fullName>
    </submittedName>
</protein>
<accession>A0A383EH54</accession>
<name>A0A383EH54_9ZZZZ</name>
<sequence length="42" mass="4488">MGNNDIYGKSVNTAALLVKEAKSNKDRIAICPHTISGLNSRS</sequence>
<reference evidence="1" key="1">
    <citation type="submission" date="2018-05" db="EMBL/GenBank/DDBJ databases">
        <authorList>
            <person name="Lanie J.A."/>
            <person name="Ng W.-L."/>
            <person name="Kazmierczak K.M."/>
            <person name="Andrzejewski T.M."/>
            <person name="Davidsen T.M."/>
            <person name="Wayne K.J."/>
            <person name="Tettelin H."/>
            <person name="Glass J.I."/>
            <person name="Rusch D."/>
            <person name="Podicherti R."/>
            <person name="Tsui H.-C.T."/>
            <person name="Winkler M.E."/>
        </authorList>
    </citation>
    <scope>NUCLEOTIDE SEQUENCE</scope>
</reference>
<gene>
    <name evidence="1" type="ORF">METZ01_LOCUS508798</name>
</gene>
<evidence type="ECO:0000313" key="1">
    <source>
        <dbReference type="EMBL" id="SVE55944.1"/>
    </source>
</evidence>
<organism evidence="1">
    <name type="scientific">marine metagenome</name>
    <dbReference type="NCBI Taxonomy" id="408172"/>
    <lineage>
        <taxon>unclassified sequences</taxon>
        <taxon>metagenomes</taxon>
        <taxon>ecological metagenomes</taxon>
    </lineage>
</organism>
<proteinExistence type="predicted"/>
<dbReference type="EMBL" id="UINC01225744">
    <property type="protein sequence ID" value="SVE55944.1"/>
    <property type="molecule type" value="Genomic_DNA"/>
</dbReference>
<dbReference type="AlphaFoldDB" id="A0A383EH54"/>